<dbReference type="RefSeq" id="WP_081144678.1">
    <property type="nucleotide sequence ID" value="NZ_LVYD01000001.1"/>
</dbReference>
<comment type="caution">
    <text evidence="1">The sequence shown here is derived from an EMBL/GenBank/DDBJ whole genome shotgun (WGS) entry which is preliminary data.</text>
</comment>
<sequence length="197" mass="23282">MSVAFNIDFNNLYEIDNISTDLRYSSFKSNLNNGKEIPLVVKISNETHALLPNVYNLAFGPLNPKGKIDDKAELKHEDYSKVFSTILFSAFAYLKNNPGHYLGIDGSDNARAYFYYRAIQRNFRYLDQHFRMFGIKYFVRITRFGKTQYDNPFDFEDIMPYPFRIEKGSRISQDQMYNYFIFNLKEYPANKKIKKTL</sequence>
<protein>
    <submittedName>
        <fullName evidence="1">Uncharacterized protein</fullName>
    </submittedName>
</protein>
<dbReference type="Proteomes" id="UP000192796">
    <property type="component" value="Unassembled WGS sequence"/>
</dbReference>
<dbReference type="Pfam" id="PF22028">
    <property type="entry name" value="DUF6934"/>
    <property type="match status" value="1"/>
</dbReference>
<accession>A0A1V9G8K5</accession>
<dbReference type="AlphaFoldDB" id="A0A1V9G8K5"/>
<evidence type="ECO:0000313" key="1">
    <source>
        <dbReference type="EMBL" id="OQP66979.1"/>
    </source>
</evidence>
<evidence type="ECO:0000313" key="2">
    <source>
        <dbReference type="Proteomes" id="UP000192796"/>
    </source>
</evidence>
<proteinExistence type="predicted"/>
<gene>
    <name evidence="1" type="ORF">A3860_01060</name>
</gene>
<organism evidence="1 2">
    <name type="scientific">Niastella vici</name>
    <dbReference type="NCBI Taxonomy" id="1703345"/>
    <lineage>
        <taxon>Bacteria</taxon>
        <taxon>Pseudomonadati</taxon>
        <taxon>Bacteroidota</taxon>
        <taxon>Chitinophagia</taxon>
        <taxon>Chitinophagales</taxon>
        <taxon>Chitinophagaceae</taxon>
        <taxon>Niastella</taxon>
    </lineage>
</organism>
<dbReference type="InterPro" id="IPR053865">
    <property type="entry name" value="DUF6934"/>
</dbReference>
<dbReference type="EMBL" id="LVYD01000001">
    <property type="protein sequence ID" value="OQP66979.1"/>
    <property type="molecule type" value="Genomic_DNA"/>
</dbReference>
<reference evidence="1 2" key="1">
    <citation type="submission" date="2016-03" db="EMBL/GenBank/DDBJ databases">
        <title>Niastella vici sp. nov., isolated from farmland soil.</title>
        <authorList>
            <person name="Chen L."/>
            <person name="Wang D."/>
            <person name="Yang S."/>
            <person name="Wang G."/>
        </authorList>
    </citation>
    <scope>NUCLEOTIDE SEQUENCE [LARGE SCALE GENOMIC DNA]</scope>
    <source>
        <strain evidence="1 2">DJ57</strain>
    </source>
</reference>
<dbReference type="OrthoDB" id="1341042at2"/>
<name>A0A1V9G8K5_9BACT</name>
<keyword evidence="2" id="KW-1185">Reference proteome</keyword>